<dbReference type="AlphaFoldDB" id="Q9F104"/>
<evidence type="ECO:0000313" key="1">
    <source>
        <dbReference type="EMBL" id="AAG34726.1"/>
    </source>
</evidence>
<reference evidence="1" key="1">
    <citation type="submission" date="2000-11" db="EMBL/GenBank/DDBJ databases">
        <authorList>
            <person name="Dychinko B."/>
            <person name="Guerout A.M."/>
            <person name="Davies J."/>
            <person name="Mazel D."/>
        </authorList>
    </citation>
    <scope>NUCLEOTIDE SEQUENCE</scope>
    <source>
        <strain evidence="1">ATCC33653</strain>
    </source>
</reference>
<sequence length="150" mass="16843">MMKPNEHLEVLEALGMCASKVIICNKLNRVHVQAQDLDLRLLISKLIYEIQTTSNNTRVMAPKNMKNGVPSASKAIRYCEYHLLKREDNRMDENVSIEHNGEIITATYTVNGDTLEVYLPDGSSRSTELRGLSPESAAKIHLKVYAAKNT</sequence>
<reference evidence="1" key="2">
    <citation type="journal article" date="2001" name="Proc. Natl. Acad. Sci. U.S.A.">
        <title>The evolutionary history of chromosomal super-integrons provides an ancestry for multi-resistant integrons.</title>
        <authorList>
            <person name="Rowe-Magnus D.A."/>
            <person name="Guerout A.M."/>
            <person name="Ploncard P."/>
            <person name="Dychinco B."/>
            <person name="Davies J."/>
            <person name="Mazel D."/>
        </authorList>
    </citation>
    <scope>NUCLEOTIDE SEQUENCE</scope>
    <source>
        <strain evidence="1">ATCC33653</strain>
    </source>
</reference>
<dbReference type="EMBL" id="AF180939">
    <property type="protein sequence ID" value="AAG34726.1"/>
    <property type="molecule type" value="Genomic_DNA"/>
</dbReference>
<organism evidence="1">
    <name type="scientific">Vibrio mimicus</name>
    <dbReference type="NCBI Taxonomy" id="674"/>
    <lineage>
        <taxon>Bacteria</taxon>
        <taxon>Pseudomonadati</taxon>
        <taxon>Pseudomonadota</taxon>
        <taxon>Gammaproteobacteria</taxon>
        <taxon>Vibrionales</taxon>
        <taxon>Vibrionaceae</taxon>
        <taxon>Vibrio</taxon>
    </lineage>
</organism>
<accession>Q9F104</accession>
<proteinExistence type="predicted"/>
<protein>
    <submittedName>
        <fullName evidence="1">Uncharacterized protein</fullName>
    </submittedName>
</protein>
<name>Q9F104_VIBMI</name>